<name>A0ACC1Z3D0_MELAZ</name>
<keyword evidence="2" id="KW-1185">Reference proteome</keyword>
<proteinExistence type="predicted"/>
<organism evidence="1 2">
    <name type="scientific">Melia azedarach</name>
    <name type="common">Chinaberry tree</name>
    <dbReference type="NCBI Taxonomy" id="155640"/>
    <lineage>
        <taxon>Eukaryota</taxon>
        <taxon>Viridiplantae</taxon>
        <taxon>Streptophyta</taxon>
        <taxon>Embryophyta</taxon>
        <taxon>Tracheophyta</taxon>
        <taxon>Spermatophyta</taxon>
        <taxon>Magnoliopsida</taxon>
        <taxon>eudicotyledons</taxon>
        <taxon>Gunneridae</taxon>
        <taxon>Pentapetalae</taxon>
        <taxon>rosids</taxon>
        <taxon>malvids</taxon>
        <taxon>Sapindales</taxon>
        <taxon>Meliaceae</taxon>
        <taxon>Melia</taxon>
    </lineage>
</organism>
<comment type="caution">
    <text evidence="1">The sequence shown here is derived from an EMBL/GenBank/DDBJ whole genome shotgun (WGS) entry which is preliminary data.</text>
</comment>
<evidence type="ECO:0000313" key="1">
    <source>
        <dbReference type="EMBL" id="KAJ4729779.1"/>
    </source>
</evidence>
<gene>
    <name evidence="1" type="ORF">OWV82_002504</name>
</gene>
<accession>A0ACC1Z3D0</accession>
<dbReference type="Proteomes" id="UP001164539">
    <property type="component" value="Chromosome 1"/>
</dbReference>
<evidence type="ECO:0000313" key="2">
    <source>
        <dbReference type="Proteomes" id="UP001164539"/>
    </source>
</evidence>
<sequence>MRVALSAMNSFTLSSSCCFSASVSCTRFTAFCASSTGNIDESDVNVPLAVGSSIFDRSIVSAHRVPAAKEARKFNQYRRTRDRLFLTSIYQNQTTVTEHMSKLSTKTTNATQLCSLLSFGF</sequence>
<reference evidence="1 2" key="1">
    <citation type="journal article" date="2023" name="Science">
        <title>Complex scaffold remodeling in plant triterpene biosynthesis.</title>
        <authorList>
            <person name="De La Pena R."/>
            <person name="Hodgson H."/>
            <person name="Liu J.C."/>
            <person name="Stephenson M.J."/>
            <person name="Martin A.C."/>
            <person name="Owen C."/>
            <person name="Harkess A."/>
            <person name="Leebens-Mack J."/>
            <person name="Jimenez L.E."/>
            <person name="Osbourn A."/>
            <person name="Sattely E.S."/>
        </authorList>
    </citation>
    <scope>NUCLEOTIDE SEQUENCE [LARGE SCALE GENOMIC DNA]</scope>
    <source>
        <strain evidence="2">cv. JPN11</strain>
        <tissue evidence="1">Leaf</tissue>
    </source>
</reference>
<protein>
    <submittedName>
        <fullName evidence="1">Uncharacterized protein</fullName>
    </submittedName>
</protein>
<dbReference type="EMBL" id="CM051394">
    <property type="protein sequence ID" value="KAJ4729779.1"/>
    <property type="molecule type" value="Genomic_DNA"/>
</dbReference>